<protein>
    <submittedName>
        <fullName evidence="1">Uncharacterized protein</fullName>
    </submittedName>
</protein>
<evidence type="ECO:0000313" key="1">
    <source>
        <dbReference type="EMBL" id="AWK73150.1"/>
    </source>
</evidence>
<keyword evidence="2" id="KW-1185">Reference proteome</keyword>
<gene>
    <name evidence="1" type="ORF">CBI38_17880</name>
</gene>
<organism evidence="1 2">
    <name type="scientific">Rhodococcus oxybenzonivorans</name>
    <dbReference type="NCBI Taxonomy" id="1990687"/>
    <lineage>
        <taxon>Bacteria</taxon>
        <taxon>Bacillati</taxon>
        <taxon>Actinomycetota</taxon>
        <taxon>Actinomycetes</taxon>
        <taxon>Mycobacteriales</taxon>
        <taxon>Nocardiaceae</taxon>
        <taxon>Rhodococcus</taxon>
    </lineage>
</organism>
<reference evidence="1 2" key="1">
    <citation type="submission" date="2017-05" db="EMBL/GenBank/DDBJ databases">
        <title>Isolation of Rhodococcus sp. S2-17 biodegrading of BP-3.</title>
        <authorList>
            <person name="Lee Y."/>
            <person name="Kim K.H."/>
            <person name="Chun B.H."/>
            <person name="Jung H.S."/>
            <person name="Jeon C.O."/>
        </authorList>
    </citation>
    <scope>NUCLEOTIDE SEQUENCE [LARGE SCALE GENOMIC DNA]</scope>
    <source>
        <strain evidence="1 2">S2-17</strain>
    </source>
</reference>
<dbReference type="OrthoDB" id="4470176at2"/>
<dbReference type="AlphaFoldDB" id="A0A2S2BWZ0"/>
<proteinExistence type="predicted"/>
<dbReference type="RefSeq" id="WP_109330899.1">
    <property type="nucleotide sequence ID" value="NZ_CP021354.1"/>
</dbReference>
<dbReference type="KEGG" id="roz:CBI38_17880"/>
<accession>A0A2S2BWZ0</accession>
<sequence length="101" mass="10779">MTLVSEETRVDASDGVRTVLFVGNPDPGTELTQWLAMKEWASGRGIASISSCEGDVLCVIATEDVLDGLCTPVEAMAMQQARARGVPCVSVRNARLLRDAL</sequence>
<dbReference type="Proteomes" id="UP000245711">
    <property type="component" value="Chromosome"/>
</dbReference>
<evidence type="ECO:0000313" key="2">
    <source>
        <dbReference type="Proteomes" id="UP000245711"/>
    </source>
</evidence>
<name>A0A2S2BWZ0_9NOCA</name>
<dbReference type="EMBL" id="CP021354">
    <property type="protein sequence ID" value="AWK73150.1"/>
    <property type="molecule type" value="Genomic_DNA"/>
</dbReference>